<keyword evidence="6" id="KW-0573">Peptidoglycan synthesis</keyword>
<evidence type="ECO:0000256" key="9">
    <source>
        <dbReference type="ARBA" id="ARBA00044770"/>
    </source>
</evidence>
<dbReference type="AlphaFoldDB" id="A0A0X8GZD1"/>
<dbReference type="Pfam" id="PF00912">
    <property type="entry name" value="Transgly"/>
    <property type="match status" value="1"/>
</dbReference>
<evidence type="ECO:0000256" key="3">
    <source>
        <dbReference type="ARBA" id="ARBA00022676"/>
    </source>
</evidence>
<dbReference type="InterPro" id="IPR036950">
    <property type="entry name" value="PBP_transglycosylase"/>
</dbReference>
<keyword evidence="3" id="KW-0328">Glycosyltransferase</keyword>
<evidence type="ECO:0000313" key="13">
    <source>
        <dbReference type="EMBL" id="AMC93234.1"/>
    </source>
</evidence>
<name>A0A0X8GZD1_9FIRM</name>
<dbReference type="GO" id="GO:0071555">
    <property type="term" value="P:cell wall organization"/>
    <property type="evidence" value="ECO:0007669"/>
    <property type="project" value="UniProtKB-KW"/>
</dbReference>
<dbReference type="GO" id="GO:0008955">
    <property type="term" value="F:peptidoglycan glycosyltransferase activity"/>
    <property type="evidence" value="ECO:0007669"/>
    <property type="project" value="UniProtKB-EC"/>
</dbReference>
<feature type="domain" description="Glycosyl transferase family 51" evidence="12">
    <location>
        <begin position="48"/>
        <end position="215"/>
    </location>
</feature>
<proteinExistence type="predicted"/>
<dbReference type="RefSeq" id="WP_067631800.1">
    <property type="nucleotide sequence ID" value="NZ_CP013213.1"/>
</dbReference>
<keyword evidence="2" id="KW-1003">Cell membrane</keyword>
<dbReference type="SUPFAM" id="SSF53955">
    <property type="entry name" value="Lysozyme-like"/>
    <property type="match status" value="1"/>
</dbReference>
<dbReference type="GO" id="GO:0009252">
    <property type="term" value="P:peptidoglycan biosynthetic process"/>
    <property type="evidence" value="ECO:0007669"/>
    <property type="project" value="UniProtKB-KW"/>
</dbReference>
<evidence type="ECO:0000256" key="4">
    <source>
        <dbReference type="ARBA" id="ARBA00022679"/>
    </source>
</evidence>
<feature type="transmembrane region" description="Helical" evidence="11">
    <location>
        <begin position="9"/>
        <end position="28"/>
    </location>
</feature>
<evidence type="ECO:0000256" key="6">
    <source>
        <dbReference type="ARBA" id="ARBA00022984"/>
    </source>
</evidence>
<dbReference type="InterPro" id="IPR050396">
    <property type="entry name" value="Glycosyltr_51/Transpeptidase"/>
</dbReference>
<dbReference type="STRING" id="1514105.AOC36_04380"/>
<evidence type="ECO:0000256" key="11">
    <source>
        <dbReference type="SAM" id="Phobius"/>
    </source>
</evidence>
<dbReference type="InterPro" id="IPR023346">
    <property type="entry name" value="Lysozyme-like_dom_sf"/>
</dbReference>
<evidence type="ECO:0000256" key="1">
    <source>
        <dbReference type="ARBA" id="ARBA00004236"/>
    </source>
</evidence>
<evidence type="ECO:0000256" key="2">
    <source>
        <dbReference type="ARBA" id="ARBA00022475"/>
    </source>
</evidence>
<keyword evidence="11" id="KW-1133">Transmembrane helix</keyword>
<gene>
    <name evidence="13" type="ORF">AOC36_04380</name>
</gene>
<comment type="catalytic activity">
    <reaction evidence="10">
        <text>[GlcNAc-(1-&gt;4)-Mur2Ac(oyl-L-Ala-gamma-D-Glu-L-Lys-D-Ala-D-Ala)](n)-di-trans,octa-cis-undecaprenyl diphosphate + beta-D-GlcNAc-(1-&gt;4)-Mur2Ac(oyl-L-Ala-gamma-D-Glu-L-Lys-D-Ala-D-Ala)-di-trans,octa-cis-undecaprenyl diphosphate = [GlcNAc-(1-&gt;4)-Mur2Ac(oyl-L-Ala-gamma-D-Glu-L-Lys-D-Ala-D-Ala)](n+1)-di-trans,octa-cis-undecaprenyl diphosphate + di-trans,octa-cis-undecaprenyl diphosphate + H(+)</text>
        <dbReference type="Rhea" id="RHEA:23708"/>
        <dbReference type="Rhea" id="RHEA-COMP:9602"/>
        <dbReference type="Rhea" id="RHEA-COMP:9603"/>
        <dbReference type="ChEBI" id="CHEBI:15378"/>
        <dbReference type="ChEBI" id="CHEBI:58405"/>
        <dbReference type="ChEBI" id="CHEBI:60033"/>
        <dbReference type="ChEBI" id="CHEBI:78435"/>
        <dbReference type="EC" id="2.4.99.28"/>
    </reaction>
</comment>
<dbReference type="KEGG" id="erl:AOC36_04380"/>
<keyword evidence="8" id="KW-0961">Cell wall biogenesis/degradation</keyword>
<dbReference type="PANTHER" id="PTHR32282:SF11">
    <property type="entry name" value="PENICILLIN-BINDING PROTEIN 1B"/>
    <property type="match status" value="1"/>
</dbReference>
<accession>A0A0X8GZD1</accession>
<keyword evidence="7 11" id="KW-0472">Membrane</keyword>
<dbReference type="PANTHER" id="PTHR32282">
    <property type="entry name" value="BINDING PROTEIN TRANSPEPTIDASE, PUTATIVE-RELATED"/>
    <property type="match status" value="1"/>
</dbReference>
<keyword evidence="5" id="KW-0133">Cell shape</keyword>
<dbReference type="OrthoDB" id="9766909at2"/>
<protein>
    <recommendedName>
        <fullName evidence="9">peptidoglycan glycosyltransferase</fullName>
        <ecNumber evidence="9">2.4.99.28</ecNumber>
    </recommendedName>
</protein>
<dbReference type="EMBL" id="CP013213">
    <property type="protein sequence ID" value="AMC93234.1"/>
    <property type="molecule type" value="Genomic_DNA"/>
</dbReference>
<sequence>MKKFLKRVLVWTLIVTLVVSTVLIFLGLQDYKRVVAQRPIETYVAQIQAEPGFVSLDEVSEMFVDAVVAVEDSRFWTRNSVLDIRAIGRATYVNLTNLNFLEGASTIPQQVAKNMYFDEEVSVIRKISEFFVARHLDNLYTRAEILELYINKIYYGANAYGISEASLIYFDTTPLNLTDAQATMLAGLPQAPSSFNPFLFYESAKARQRIVINRLISNGFITEEFGEEIYQMEVFND</sequence>
<evidence type="ECO:0000259" key="12">
    <source>
        <dbReference type="Pfam" id="PF00912"/>
    </source>
</evidence>
<evidence type="ECO:0000256" key="7">
    <source>
        <dbReference type="ARBA" id="ARBA00023136"/>
    </source>
</evidence>
<evidence type="ECO:0000256" key="5">
    <source>
        <dbReference type="ARBA" id="ARBA00022960"/>
    </source>
</evidence>
<evidence type="ECO:0000256" key="8">
    <source>
        <dbReference type="ARBA" id="ARBA00023316"/>
    </source>
</evidence>
<dbReference type="GO" id="GO:0030288">
    <property type="term" value="C:outer membrane-bounded periplasmic space"/>
    <property type="evidence" value="ECO:0007669"/>
    <property type="project" value="TreeGrafter"/>
</dbReference>
<reference evidence="13 14" key="1">
    <citation type="submission" date="2015-10" db="EMBL/GenBank/DDBJ databases">
        <title>Erysipelothrix larvae sp. LV19 isolated from the larval gut of the rhinoceros beetle, Trypoxylus dichotomus.</title>
        <authorList>
            <person name="Lim S."/>
            <person name="Kim B.-C."/>
        </authorList>
    </citation>
    <scope>NUCLEOTIDE SEQUENCE [LARGE SCALE GENOMIC DNA]</scope>
    <source>
        <strain evidence="13 14">LV19</strain>
    </source>
</reference>
<keyword evidence="11" id="KW-0812">Transmembrane</keyword>
<dbReference type="InterPro" id="IPR001264">
    <property type="entry name" value="Glyco_trans_51"/>
</dbReference>
<evidence type="ECO:0000313" key="14">
    <source>
        <dbReference type="Proteomes" id="UP000063781"/>
    </source>
</evidence>
<comment type="subcellular location">
    <subcellularLocation>
        <location evidence="1">Cell membrane</location>
    </subcellularLocation>
</comment>
<dbReference type="Gene3D" id="1.10.3810.10">
    <property type="entry name" value="Biosynthetic peptidoglycan transglycosylase-like"/>
    <property type="match status" value="1"/>
</dbReference>
<dbReference type="GO" id="GO:0008360">
    <property type="term" value="P:regulation of cell shape"/>
    <property type="evidence" value="ECO:0007669"/>
    <property type="project" value="UniProtKB-KW"/>
</dbReference>
<dbReference type="GO" id="GO:0005886">
    <property type="term" value="C:plasma membrane"/>
    <property type="evidence" value="ECO:0007669"/>
    <property type="project" value="UniProtKB-SubCell"/>
</dbReference>
<dbReference type="Proteomes" id="UP000063781">
    <property type="component" value="Chromosome"/>
</dbReference>
<organism evidence="13 14">
    <name type="scientific">Erysipelothrix larvae</name>
    <dbReference type="NCBI Taxonomy" id="1514105"/>
    <lineage>
        <taxon>Bacteria</taxon>
        <taxon>Bacillati</taxon>
        <taxon>Bacillota</taxon>
        <taxon>Erysipelotrichia</taxon>
        <taxon>Erysipelotrichales</taxon>
        <taxon>Erysipelotrichaceae</taxon>
        <taxon>Erysipelothrix</taxon>
    </lineage>
</organism>
<keyword evidence="4" id="KW-0808">Transferase</keyword>
<dbReference type="EC" id="2.4.99.28" evidence="9"/>
<evidence type="ECO:0000256" key="10">
    <source>
        <dbReference type="ARBA" id="ARBA00049902"/>
    </source>
</evidence>
<keyword evidence="14" id="KW-1185">Reference proteome</keyword>